<dbReference type="Pfam" id="PF00642">
    <property type="entry name" value="zf-CCCH"/>
    <property type="match status" value="1"/>
</dbReference>
<dbReference type="InterPro" id="IPR000571">
    <property type="entry name" value="Znf_CCCH"/>
</dbReference>
<evidence type="ECO:0000313" key="8">
    <source>
        <dbReference type="Proteomes" id="UP000694561"/>
    </source>
</evidence>
<dbReference type="AlphaFoldDB" id="A0A8C6BK32"/>
<evidence type="ECO:0000256" key="4">
    <source>
        <dbReference type="PROSITE-ProRule" id="PRU00723"/>
    </source>
</evidence>
<organism evidence="7 8">
    <name type="scientific">Monodon monoceros</name>
    <name type="common">Narwhal</name>
    <name type="synonym">Ceratodon monodon</name>
    <dbReference type="NCBI Taxonomy" id="40151"/>
    <lineage>
        <taxon>Eukaryota</taxon>
        <taxon>Metazoa</taxon>
        <taxon>Chordata</taxon>
        <taxon>Craniata</taxon>
        <taxon>Vertebrata</taxon>
        <taxon>Euteleostomi</taxon>
        <taxon>Mammalia</taxon>
        <taxon>Eutheria</taxon>
        <taxon>Laurasiatheria</taxon>
        <taxon>Artiodactyla</taxon>
        <taxon>Whippomorpha</taxon>
        <taxon>Cetacea</taxon>
        <taxon>Odontoceti</taxon>
        <taxon>Monodontidae</taxon>
        <taxon>Monodon</taxon>
    </lineage>
</organism>
<reference evidence="7" key="2">
    <citation type="submission" date="2025-09" db="UniProtKB">
        <authorList>
            <consortium name="Ensembl"/>
        </authorList>
    </citation>
    <scope>IDENTIFICATION</scope>
</reference>
<dbReference type="PROSITE" id="PS50103">
    <property type="entry name" value="ZF_C3H1"/>
    <property type="match status" value="1"/>
</dbReference>
<reference evidence="7" key="1">
    <citation type="submission" date="2025-08" db="UniProtKB">
        <authorList>
            <consortium name="Ensembl"/>
        </authorList>
    </citation>
    <scope>IDENTIFICATION</scope>
</reference>
<feature type="compositionally biased region" description="Low complexity" evidence="5">
    <location>
        <begin position="1"/>
        <end position="36"/>
    </location>
</feature>
<keyword evidence="1 4" id="KW-0479">Metal-binding</keyword>
<proteinExistence type="predicted"/>
<evidence type="ECO:0000313" key="7">
    <source>
        <dbReference type="Ensembl" id="ENSMMNP00015015844.1"/>
    </source>
</evidence>
<evidence type="ECO:0000256" key="5">
    <source>
        <dbReference type="SAM" id="MobiDB-lite"/>
    </source>
</evidence>
<dbReference type="SUPFAM" id="SSF90229">
    <property type="entry name" value="CCCH zinc finger"/>
    <property type="match status" value="1"/>
</dbReference>
<protein>
    <recommendedName>
        <fullName evidence="6">C3H1-type domain-containing protein</fullName>
    </recommendedName>
</protein>
<dbReference type="GO" id="GO:0008270">
    <property type="term" value="F:zinc ion binding"/>
    <property type="evidence" value="ECO:0007669"/>
    <property type="project" value="UniProtKB-KW"/>
</dbReference>
<feature type="zinc finger region" description="C3H1-type" evidence="4">
    <location>
        <begin position="77"/>
        <end position="104"/>
    </location>
</feature>
<keyword evidence="8" id="KW-1185">Reference proteome</keyword>
<dbReference type="Ensembl" id="ENSMMNT00015017403.1">
    <property type="protein sequence ID" value="ENSMMNP00015015844.1"/>
    <property type="gene ID" value="ENSMMNG00015011691.1"/>
</dbReference>
<evidence type="ECO:0000256" key="2">
    <source>
        <dbReference type="ARBA" id="ARBA00022771"/>
    </source>
</evidence>
<keyword evidence="3 4" id="KW-0862">Zinc</keyword>
<sequence>MEEPAAPTEPHEAPGASGGAEAAGEVVPRPTVPVRPASRWSSAPGPAPFRPSRLRPAQASWGGARPRWLQGRSSGSWTKQVVCRYYLHGLCKEGVNCRYSHDLSGRQVASEGHGLLPQASADSGPSTAAHMEPLPQEVAEAPPAASSRSLPLIGSAAERGFFEAKTDSAGLEAAGGAGAEGWEGAFEFVPGQPYRGRLAPSVSEAPLQRLWCFTVLKSNKTSLKLLFGEINMTVSLWFTLSSLFSTGLTQF</sequence>
<keyword evidence="2 4" id="KW-0863">Zinc-finger</keyword>
<accession>A0A8C6BK32</accession>
<dbReference type="SMART" id="SM00356">
    <property type="entry name" value="ZnF_C3H1"/>
    <property type="match status" value="1"/>
</dbReference>
<dbReference type="GeneTree" id="ENSGT00950000183077"/>
<feature type="domain" description="C3H1-type" evidence="6">
    <location>
        <begin position="77"/>
        <end position="104"/>
    </location>
</feature>
<feature type="region of interest" description="Disordered" evidence="5">
    <location>
        <begin position="1"/>
        <end position="72"/>
    </location>
</feature>
<dbReference type="Gene3D" id="4.10.1000.10">
    <property type="entry name" value="Zinc finger, CCCH-type"/>
    <property type="match status" value="1"/>
</dbReference>
<evidence type="ECO:0000256" key="1">
    <source>
        <dbReference type="ARBA" id="ARBA00022723"/>
    </source>
</evidence>
<dbReference type="Proteomes" id="UP000694561">
    <property type="component" value="Unplaced"/>
</dbReference>
<gene>
    <name evidence="7" type="primary">MKRN3</name>
</gene>
<evidence type="ECO:0000256" key="3">
    <source>
        <dbReference type="ARBA" id="ARBA00022833"/>
    </source>
</evidence>
<evidence type="ECO:0000259" key="6">
    <source>
        <dbReference type="PROSITE" id="PS50103"/>
    </source>
</evidence>
<name>A0A8C6BK32_MONMO</name>
<dbReference type="InterPro" id="IPR036855">
    <property type="entry name" value="Znf_CCCH_sf"/>
</dbReference>